<dbReference type="OrthoDB" id="426882at2759"/>
<dbReference type="EMBL" id="JAAGWQ010000207">
    <property type="protein sequence ID" value="KAF5659827.1"/>
    <property type="molecule type" value="Genomic_DNA"/>
</dbReference>
<reference evidence="1 2" key="1">
    <citation type="submission" date="2020-05" db="EMBL/GenBank/DDBJ databases">
        <title>Identification and distribution of gene clusters putatively required for synthesis of sphingolipid metabolism inhibitors in phylogenetically diverse species of the filamentous fungus Fusarium.</title>
        <authorList>
            <person name="Kim H.-S."/>
            <person name="Busman M."/>
            <person name="Brown D.W."/>
            <person name="Divon H."/>
            <person name="Uhlig S."/>
            <person name="Proctor R.H."/>
        </authorList>
    </citation>
    <scope>NUCLEOTIDE SEQUENCE [LARGE SCALE GENOMIC DNA]</scope>
    <source>
        <strain evidence="1 2">NRRL 20693</strain>
    </source>
</reference>
<dbReference type="AlphaFoldDB" id="A0A8H5SZW0"/>
<organism evidence="1 2">
    <name type="scientific">Fusarium heterosporum</name>
    <dbReference type="NCBI Taxonomy" id="42747"/>
    <lineage>
        <taxon>Eukaryota</taxon>
        <taxon>Fungi</taxon>
        <taxon>Dikarya</taxon>
        <taxon>Ascomycota</taxon>
        <taxon>Pezizomycotina</taxon>
        <taxon>Sordariomycetes</taxon>
        <taxon>Hypocreomycetidae</taxon>
        <taxon>Hypocreales</taxon>
        <taxon>Nectriaceae</taxon>
        <taxon>Fusarium</taxon>
        <taxon>Fusarium heterosporum species complex</taxon>
    </lineage>
</organism>
<keyword evidence="2" id="KW-1185">Reference proteome</keyword>
<sequence length="185" mass="20880">MGLTQVQSSTAAESLEFPVDSAERGELEYPHVHIETLIRLYYVHHNLEIFDPYLIVSLLTIGNHVIDMISNPTTPVDDAEVYRSTLVLCARGLYAQGKNSYVATVVYLMLLDHVERRENVLLKTYIHDELGHDQDSIRKYNQSNYPVPIIKINENPRTVLLGNLVKAYETLLIDGDSPASQVSTP</sequence>
<evidence type="ECO:0000313" key="2">
    <source>
        <dbReference type="Proteomes" id="UP000567885"/>
    </source>
</evidence>
<comment type="caution">
    <text evidence="1">The sequence shown here is derived from an EMBL/GenBank/DDBJ whole genome shotgun (WGS) entry which is preliminary data.</text>
</comment>
<evidence type="ECO:0000313" key="1">
    <source>
        <dbReference type="EMBL" id="KAF5659827.1"/>
    </source>
</evidence>
<accession>A0A8H5SZW0</accession>
<gene>
    <name evidence="1" type="ORF">FHETE_9257</name>
</gene>
<proteinExistence type="predicted"/>
<name>A0A8H5SZW0_FUSHE</name>
<protein>
    <submittedName>
        <fullName evidence="1">C6 transcription</fullName>
    </submittedName>
</protein>
<dbReference type="Proteomes" id="UP000567885">
    <property type="component" value="Unassembled WGS sequence"/>
</dbReference>